<accession>A0A225NVD0</accession>
<evidence type="ECO:0000313" key="1">
    <source>
        <dbReference type="EMBL" id="OWU78090.1"/>
    </source>
</evidence>
<evidence type="ECO:0008006" key="3">
    <source>
        <dbReference type="Google" id="ProtNLM"/>
    </source>
</evidence>
<proteinExistence type="predicted"/>
<dbReference type="EMBL" id="AQQR01000001">
    <property type="protein sequence ID" value="OWU78090.1"/>
    <property type="molecule type" value="Genomic_DNA"/>
</dbReference>
<organism evidence="1 2">
    <name type="scientific">Marinibacterium profundimaris</name>
    <dbReference type="NCBI Taxonomy" id="1679460"/>
    <lineage>
        <taxon>Bacteria</taxon>
        <taxon>Pseudomonadati</taxon>
        <taxon>Pseudomonadota</taxon>
        <taxon>Alphaproteobacteria</taxon>
        <taxon>Rhodobacterales</taxon>
        <taxon>Paracoccaceae</taxon>
        <taxon>Marinibacterium</taxon>
    </lineage>
</organism>
<keyword evidence="2" id="KW-1185">Reference proteome</keyword>
<reference evidence="1 2" key="1">
    <citation type="submission" date="2013-04" db="EMBL/GenBank/DDBJ databases">
        <title>Oceanicola sp. 22II1-22F33 Genome Sequencing.</title>
        <authorList>
            <person name="Lai Q."/>
            <person name="Li G."/>
            <person name="Shao Z."/>
        </authorList>
    </citation>
    <scope>NUCLEOTIDE SEQUENCE [LARGE SCALE GENOMIC DNA]</scope>
    <source>
        <strain evidence="1 2">22II1-22F33</strain>
    </source>
</reference>
<protein>
    <recommendedName>
        <fullName evidence="3">DUF4034 domain-containing protein</fullName>
    </recommendedName>
</protein>
<dbReference type="AlphaFoldDB" id="A0A225NVD0"/>
<evidence type="ECO:0000313" key="2">
    <source>
        <dbReference type="Proteomes" id="UP000215377"/>
    </source>
</evidence>
<sequence>MDIPVRDEADDQIAREAAVARGRFLARQEEWGQLSVELRVAEEARRVTPAGMPVADLLAYGARSDVVMAAEHALLDGRPPRDAQLSAGVQALEGVLEEMPGDYAAALVIALSHIDIGWAWRGTGWDATVPRANRAAFYRHFERAERILAPYSGLEMNSPGLAAARCALLAADSDPQARFVDDYEDLIDLDPHNHRHMRALGLHLLPRWFGSHDQLELEARRTAARTQDIWGAGGYTWVYMDAVAMDEEACARVDMEFFIEGLHDIVAVCPDQSMINQLTAFCAVTMQQRMGFDSTADYARTRIADCTRWLIRDHLTEVHPLIWAGAAEGADTLARTTSSSRFAARGRSDALQAICDSFADDILSGHRVRFTESGPELLRP</sequence>
<gene>
    <name evidence="1" type="ORF">ATO3_04790</name>
</gene>
<dbReference type="Proteomes" id="UP000215377">
    <property type="component" value="Unassembled WGS sequence"/>
</dbReference>
<comment type="caution">
    <text evidence="1">The sequence shown here is derived from an EMBL/GenBank/DDBJ whole genome shotgun (WGS) entry which is preliminary data.</text>
</comment>
<name>A0A225NVD0_9RHOB</name>